<dbReference type="PANTHER" id="PTHR31225">
    <property type="entry name" value="OS04G0344100 PROTEIN-RELATED"/>
    <property type="match status" value="1"/>
</dbReference>
<name>A0A1S3CDT7_CUCME</name>
<dbReference type="GO" id="GO:0016102">
    <property type="term" value="P:diterpenoid biosynthetic process"/>
    <property type="evidence" value="ECO:0007669"/>
    <property type="project" value="InterPro"/>
</dbReference>
<keyword evidence="3" id="KW-0460">Magnesium</keyword>
<dbReference type="Gene3D" id="1.50.10.130">
    <property type="entry name" value="Terpene synthase, N-terminal domain"/>
    <property type="match status" value="1"/>
</dbReference>
<dbReference type="InterPro" id="IPR050148">
    <property type="entry name" value="Terpene_synthase-like"/>
</dbReference>
<dbReference type="PANTHER" id="PTHR31225:SF9">
    <property type="entry name" value="TERPENE SYNTHASE 10"/>
    <property type="match status" value="1"/>
</dbReference>
<dbReference type="CDD" id="cd00684">
    <property type="entry name" value="Terpene_cyclase_plant_C1"/>
    <property type="match status" value="1"/>
</dbReference>
<dbReference type="Pfam" id="PF01397">
    <property type="entry name" value="Terpene_synth"/>
    <property type="match status" value="1"/>
</dbReference>
<evidence type="ECO:0000313" key="7">
    <source>
        <dbReference type="RefSeq" id="XP_008461030.2"/>
    </source>
</evidence>
<feature type="domain" description="Terpene synthase N-terminal" evidence="4">
    <location>
        <begin position="58"/>
        <end position="235"/>
    </location>
</feature>
<organism evidence="6 7">
    <name type="scientific">Cucumis melo</name>
    <name type="common">Muskmelon</name>
    <dbReference type="NCBI Taxonomy" id="3656"/>
    <lineage>
        <taxon>Eukaryota</taxon>
        <taxon>Viridiplantae</taxon>
        <taxon>Streptophyta</taxon>
        <taxon>Embryophyta</taxon>
        <taxon>Tracheophyta</taxon>
        <taxon>Spermatophyta</taxon>
        <taxon>Magnoliopsida</taxon>
        <taxon>eudicotyledons</taxon>
        <taxon>Gunneridae</taxon>
        <taxon>Pentapetalae</taxon>
        <taxon>rosids</taxon>
        <taxon>fabids</taxon>
        <taxon>Cucurbitales</taxon>
        <taxon>Cucurbitaceae</taxon>
        <taxon>Benincaseae</taxon>
        <taxon>Cucumis</taxon>
    </lineage>
</organism>
<evidence type="ECO:0000256" key="1">
    <source>
        <dbReference type="ARBA" id="ARBA00001946"/>
    </source>
</evidence>
<proteinExistence type="predicted"/>
<keyword evidence="2" id="KW-0479">Metal-binding</keyword>
<keyword evidence="6" id="KW-1185">Reference proteome</keyword>
<dbReference type="GO" id="GO:0010333">
    <property type="term" value="F:terpene synthase activity"/>
    <property type="evidence" value="ECO:0007669"/>
    <property type="project" value="InterPro"/>
</dbReference>
<dbReference type="InterPro" id="IPR008949">
    <property type="entry name" value="Isoprenoid_synthase_dom_sf"/>
</dbReference>
<dbReference type="SFLD" id="SFLDG01019">
    <property type="entry name" value="Terpene_Cyclase_Like_1_C_Termi"/>
    <property type="match status" value="1"/>
</dbReference>
<dbReference type="eggNOG" id="ENOG502QUH3">
    <property type="taxonomic scope" value="Eukaryota"/>
</dbReference>
<feature type="domain" description="Terpene synthase metal-binding" evidence="5">
    <location>
        <begin position="293"/>
        <end position="530"/>
    </location>
</feature>
<comment type="cofactor">
    <cofactor evidence="1">
        <name>Mg(2+)</name>
        <dbReference type="ChEBI" id="CHEBI:18420"/>
    </cofactor>
</comment>
<dbReference type="Proteomes" id="UP001652600">
    <property type="component" value="Chromosome 11"/>
</dbReference>
<dbReference type="SUPFAM" id="SSF48576">
    <property type="entry name" value="Terpenoid synthases"/>
    <property type="match status" value="1"/>
</dbReference>
<dbReference type="InterPro" id="IPR005630">
    <property type="entry name" value="Terpene_synthase_metal-bd"/>
</dbReference>
<dbReference type="InterPro" id="IPR044814">
    <property type="entry name" value="Terpene_cyclase_plant_C1"/>
</dbReference>
<dbReference type="SFLD" id="SFLDG01604">
    <property type="entry name" value="Terpene_Cyclase_Like_1_C_Termi"/>
    <property type="match status" value="1"/>
</dbReference>
<dbReference type="GeneID" id="103499735"/>
<evidence type="ECO:0000256" key="3">
    <source>
        <dbReference type="ARBA" id="ARBA00022842"/>
    </source>
</evidence>
<evidence type="ECO:0000259" key="4">
    <source>
        <dbReference type="Pfam" id="PF01397"/>
    </source>
</evidence>
<dbReference type="InterPro" id="IPR001906">
    <property type="entry name" value="Terpene_synth_N"/>
</dbReference>
<accession>A0A1S3CDT7</accession>
<dbReference type="AlphaFoldDB" id="A0A1S3CDT7"/>
<sequence length="592" mass="69926">MALHQLFATFSISPFIQRISFNFDRLCVHVPRTFKVIGAATMCNKTIVRRSGNYRPPIWKHEFIQSLRSEFEEEIYIGRFNELKGEIRVIMNTIIDDPLKQLELIDMLQRLGISYHFENEIKNVLKTTYDTSYEKEHWKNNNLYATSLEFRLLRQHGFNLSQDVFNHFFSDETKSFNVQLYEDLNGVLYLYEASFLSTEDEYILETAKHFTMEYLEKYMKSSKDENEVAIVRHALELPLHWRMPRLETRWFIDIYERKVDMNPILLEFAKLDFNRVQSIHQQDLKYTSSWWKSSGLGEKLSFARNRLMENFLWSVGFGYEPEFSYYRRMATKINVFITTIDDVYDVYGTLDELQLFTDAIERWDVAAMDELPDYMKICFLALHNSINEMAFDVLRDQGINVIQYLKKVWVDLCKTYMVEATWYHDGYKPTLKEYLDNAWTSISGPVILVHAYVFVTSPTLKDMENLKQYFDLIRYSSTILRLADDLGTSSDELKRGDVPKSIQCYMNDTGASESNARKYIKHLIDETWKKMNKIEVENPIIPRVFVDRAKNLARMAQCMYQYGDGHGTAHEETKDRVMSLLIQPISVHSYGE</sequence>
<dbReference type="KEGG" id="cmo:103499735"/>
<gene>
    <name evidence="7" type="primary">LOC103499735</name>
</gene>
<dbReference type="SUPFAM" id="SSF48239">
    <property type="entry name" value="Terpenoid cyclases/Protein prenyltransferases"/>
    <property type="match status" value="1"/>
</dbReference>
<dbReference type="GO" id="GO:0000287">
    <property type="term" value="F:magnesium ion binding"/>
    <property type="evidence" value="ECO:0007669"/>
    <property type="project" value="InterPro"/>
</dbReference>
<dbReference type="InParanoid" id="A0A1S3CDT7"/>
<dbReference type="RefSeq" id="XP_008461030.2">
    <property type="nucleotide sequence ID" value="XM_008462808.2"/>
</dbReference>
<dbReference type="SFLD" id="SFLDS00005">
    <property type="entry name" value="Isoprenoid_Synthase_Type_I"/>
    <property type="match status" value="1"/>
</dbReference>
<evidence type="ECO:0000259" key="5">
    <source>
        <dbReference type="Pfam" id="PF03936"/>
    </source>
</evidence>
<evidence type="ECO:0000256" key="2">
    <source>
        <dbReference type="ARBA" id="ARBA00022723"/>
    </source>
</evidence>
<reference evidence="7" key="1">
    <citation type="submission" date="2025-08" db="UniProtKB">
        <authorList>
            <consortium name="RefSeq"/>
        </authorList>
    </citation>
    <scope>IDENTIFICATION</scope>
    <source>
        <tissue evidence="7">Stem</tissue>
    </source>
</reference>
<dbReference type="Gene3D" id="1.10.600.10">
    <property type="entry name" value="Farnesyl Diphosphate Synthase"/>
    <property type="match status" value="1"/>
</dbReference>
<dbReference type="InterPro" id="IPR034741">
    <property type="entry name" value="Terpene_cyclase-like_1_C"/>
</dbReference>
<evidence type="ECO:0000313" key="6">
    <source>
        <dbReference type="Proteomes" id="UP001652600"/>
    </source>
</evidence>
<dbReference type="InterPro" id="IPR008930">
    <property type="entry name" value="Terpenoid_cyclase/PrenylTrfase"/>
</dbReference>
<protein>
    <submittedName>
        <fullName evidence="7">Terpene synthase 10-like</fullName>
    </submittedName>
</protein>
<dbReference type="Pfam" id="PF03936">
    <property type="entry name" value="Terpene_synth_C"/>
    <property type="match status" value="1"/>
</dbReference>
<dbReference type="InterPro" id="IPR036965">
    <property type="entry name" value="Terpene_synth_N_sf"/>
</dbReference>
<dbReference type="Gramene" id="MELO3C034557.2.1">
    <property type="protein sequence ID" value="MELO3C034557.2.1"/>
    <property type="gene ID" value="MELO3C034557.2"/>
</dbReference>